<reference evidence="6" key="1">
    <citation type="journal article" date="2014" name="Int. J. Syst. Evol. Microbiol.">
        <title>Complete genome sequence of Corynebacterium casei LMG S-19264T (=DSM 44701T), isolated from a smear-ripened cheese.</title>
        <authorList>
            <consortium name="US DOE Joint Genome Institute (JGI-PGF)"/>
            <person name="Walter F."/>
            <person name="Albersmeier A."/>
            <person name="Kalinowski J."/>
            <person name="Ruckert C."/>
        </authorList>
    </citation>
    <scope>NUCLEOTIDE SEQUENCE</scope>
    <source>
        <strain evidence="6">CGMCC 1.15448</strain>
    </source>
</reference>
<dbReference type="AlphaFoldDB" id="A0A8J2XU61"/>
<dbReference type="InterPro" id="IPR041700">
    <property type="entry name" value="OMP_b-brl_3"/>
</dbReference>
<name>A0A8J2XU61_9BACT</name>
<keyword evidence="6" id="KW-0675">Receptor</keyword>
<dbReference type="SUPFAM" id="SSF49464">
    <property type="entry name" value="Carboxypeptidase regulatory domain-like"/>
    <property type="match status" value="1"/>
</dbReference>
<dbReference type="InterPro" id="IPR036942">
    <property type="entry name" value="Beta-barrel_TonB_sf"/>
</dbReference>
<reference evidence="6" key="2">
    <citation type="submission" date="2020-09" db="EMBL/GenBank/DDBJ databases">
        <authorList>
            <person name="Sun Q."/>
            <person name="Zhou Y."/>
        </authorList>
    </citation>
    <scope>NUCLEOTIDE SEQUENCE</scope>
    <source>
        <strain evidence="6">CGMCC 1.15448</strain>
    </source>
</reference>
<dbReference type="InterPro" id="IPR008969">
    <property type="entry name" value="CarboxyPept-like_regulatory"/>
</dbReference>
<keyword evidence="7" id="KW-1185">Reference proteome</keyword>
<evidence type="ECO:0000259" key="5">
    <source>
        <dbReference type="Pfam" id="PF14905"/>
    </source>
</evidence>
<dbReference type="GO" id="GO:0009279">
    <property type="term" value="C:cell outer membrane"/>
    <property type="evidence" value="ECO:0007669"/>
    <property type="project" value="UniProtKB-SubCell"/>
</dbReference>
<dbReference type="Gene3D" id="2.60.40.1120">
    <property type="entry name" value="Carboxypeptidase-like, regulatory domain"/>
    <property type="match status" value="1"/>
</dbReference>
<feature type="domain" description="Outer membrane protein beta-barrel" evidence="5">
    <location>
        <begin position="374"/>
        <end position="793"/>
    </location>
</feature>
<evidence type="ECO:0000256" key="3">
    <source>
        <dbReference type="ARBA" id="ARBA00023237"/>
    </source>
</evidence>
<dbReference type="EMBL" id="BMJC01000004">
    <property type="protein sequence ID" value="GGB09074.1"/>
    <property type="molecule type" value="Genomic_DNA"/>
</dbReference>
<dbReference type="PANTHER" id="PTHR40980">
    <property type="entry name" value="PLUG DOMAIN-CONTAINING PROTEIN"/>
    <property type="match status" value="1"/>
</dbReference>
<keyword evidence="2" id="KW-0472">Membrane</keyword>
<dbReference type="PANTHER" id="PTHR40980:SF4">
    <property type="entry name" value="TONB-DEPENDENT RECEPTOR-LIKE BETA-BARREL DOMAIN-CONTAINING PROTEIN"/>
    <property type="match status" value="1"/>
</dbReference>
<dbReference type="Gene3D" id="2.40.170.20">
    <property type="entry name" value="TonB-dependent receptor, beta-barrel domain"/>
    <property type="match status" value="1"/>
</dbReference>
<keyword evidence="3" id="KW-0998">Cell outer membrane</keyword>
<evidence type="ECO:0000256" key="1">
    <source>
        <dbReference type="ARBA" id="ARBA00004442"/>
    </source>
</evidence>
<organism evidence="6 7">
    <name type="scientific">Puia dinghuensis</name>
    <dbReference type="NCBI Taxonomy" id="1792502"/>
    <lineage>
        <taxon>Bacteria</taxon>
        <taxon>Pseudomonadati</taxon>
        <taxon>Bacteroidota</taxon>
        <taxon>Chitinophagia</taxon>
        <taxon>Chitinophagales</taxon>
        <taxon>Chitinophagaceae</taxon>
        <taxon>Puia</taxon>
    </lineage>
</organism>
<dbReference type="Proteomes" id="UP000607559">
    <property type="component" value="Unassembled WGS sequence"/>
</dbReference>
<dbReference type="Gene3D" id="2.170.130.10">
    <property type="entry name" value="TonB-dependent receptor, plug domain"/>
    <property type="match status" value="1"/>
</dbReference>
<dbReference type="Pfam" id="PF14905">
    <property type="entry name" value="OMP_b-brl_3"/>
    <property type="match status" value="1"/>
</dbReference>
<dbReference type="InterPro" id="IPR037066">
    <property type="entry name" value="Plug_dom_sf"/>
</dbReference>
<sequence>MRNAALFLLIILSYKSLEAQQVAGFVRDDKGKPLAGASIALKKERDSSIVKIGISNSSGEYEFAPVEPGRYFIAISHTGYAPQNSASFETIPNGSAQAPAIALSRATTALREAVVLGRKPLIEVRPDKMIFNVEGSINEIGSDALELLRKSPGITVDKDNNLSLNGKNGVQVYVDGRPTYLSGANLGDYLKTLQSSSIATIEIISNPSAKYEAAGNAGIINIRLKKNQAYGTNMTVSAGYKIGTYGKYNGSLSFNHRDRNINIFGDYAYNHAQNETYATMYRTQLDTFFLQRSTLVSMNNTHTYKVGLDYFISSRSTLGLVVNGSSQDEQIRSNSATPIIYMPTNKTDRILQANNRTDGSRDNVNGNANYRYVDTSGRELDIDADYGLYHLRSNQYQPNNYFDSTGKAMLYSRDYTIVSPTDIHIYTFKADYETNLAKGKLGFGGKTSYVTTGNDFQEYGVYSYPLRAPLRLLVKPTVDTLSRDNFDYRENINALYANYKRTLKGWIIQGGLRVENTNAKGTSTGYQANSSPAVPYDSSFTRHYTDLFPSASVSYNKNPMKQWTLSYSRRIDRPAYQDLNPFEFKLDDYTFAKGNTLLRPQYTNSVGLTFMYKYKLTTTLNYSHIKDLSTTLVDTTDASKAIVLRENLANQDIVSLNISYPFQYRWYSVFFNVSSFYQLNRANLGQGRVIDLNIFNTTIFSQHTIRMGKGWTGEITQYYVSPNIWQATLRAQSMWSIDGGLQKTLFKGNGTFKVAVSDIFNTLHWKATSNFAGQYILTTGGYESRLLKLYFTYRLGNKQVKAARRHSNGAEEENKRVGAGSGGATP</sequence>
<feature type="region of interest" description="Disordered" evidence="4">
    <location>
        <begin position="803"/>
        <end position="826"/>
    </location>
</feature>
<dbReference type="SUPFAM" id="SSF56935">
    <property type="entry name" value="Porins"/>
    <property type="match status" value="1"/>
</dbReference>
<protein>
    <submittedName>
        <fullName evidence="6">TonB-dependent receptor</fullName>
    </submittedName>
</protein>
<dbReference type="RefSeq" id="WP_188934192.1">
    <property type="nucleotide sequence ID" value="NZ_BMJC01000004.1"/>
</dbReference>
<accession>A0A8J2XU61</accession>
<evidence type="ECO:0000313" key="7">
    <source>
        <dbReference type="Proteomes" id="UP000607559"/>
    </source>
</evidence>
<dbReference type="Pfam" id="PF13620">
    <property type="entry name" value="CarboxypepD_reg"/>
    <property type="match status" value="1"/>
</dbReference>
<proteinExistence type="predicted"/>
<gene>
    <name evidence="6" type="ORF">GCM10011511_35760</name>
</gene>
<evidence type="ECO:0000313" key="6">
    <source>
        <dbReference type="EMBL" id="GGB09074.1"/>
    </source>
</evidence>
<comment type="caution">
    <text evidence="6">The sequence shown here is derived from an EMBL/GenBank/DDBJ whole genome shotgun (WGS) entry which is preliminary data.</text>
</comment>
<evidence type="ECO:0000256" key="4">
    <source>
        <dbReference type="SAM" id="MobiDB-lite"/>
    </source>
</evidence>
<evidence type="ECO:0000256" key="2">
    <source>
        <dbReference type="ARBA" id="ARBA00023136"/>
    </source>
</evidence>
<comment type="subcellular location">
    <subcellularLocation>
        <location evidence="1">Cell outer membrane</location>
    </subcellularLocation>
</comment>